<name>A0A4D7JGV7_9BACT</name>
<evidence type="ECO:0000256" key="1">
    <source>
        <dbReference type="ARBA" id="ARBA00022857"/>
    </source>
</evidence>
<gene>
    <name evidence="2" type="ORF">DCC35_08805</name>
</gene>
<dbReference type="GO" id="GO:0003995">
    <property type="term" value="F:acyl-CoA dehydrogenase activity"/>
    <property type="evidence" value="ECO:0007669"/>
    <property type="project" value="InterPro"/>
</dbReference>
<dbReference type="InterPro" id="IPR008670">
    <property type="entry name" value="CoA_reduct_LuxC"/>
</dbReference>
<evidence type="ECO:0000313" key="2">
    <source>
        <dbReference type="EMBL" id="QCK14831.1"/>
    </source>
</evidence>
<keyword evidence="3" id="KW-1185">Reference proteome</keyword>
<organism evidence="2 3">
    <name type="scientific">Mangrovivirga cuniculi</name>
    <dbReference type="NCBI Taxonomy" id="2715131"/>
    <lineage>
        <taxon>Bacteria</taxon>
        <taxon>Pseudomonadati</taxon>
        <taxon>Bacteroidota</taxon>
        <taxon>Cytophagia</taxon>
        <taxon>Cytophagales</taxon>
        <taxon>Mangrovivirgaceae</taxon>
        <taxon>Mangrovivirga</taxon>
    </lineage>
</organism>
<dbReference type="KEGG" id="fpf:DCC35_08805"/>
<protein>
    <submittedName>
        <fullName evidence="2">Acyl-CoA reductase</fullName>
    </submittedName>
</protein>
<dbReference type="AlphaFoldDB" id="A0A4D7JGV7"/>
<dbReference type="GO" id="GO:0008218">
    <property type="term" value="P:bioluminescence"/>
    <property type="evidence" value="ECO:0007669"/>
    <property type="project" value="InterPro"/>
</dbReference>
<dbReference type="Pfam" id="PF05893">
    <property type="entry name" value="LuxC"/>
    <property type="match status" value="1"/>
</dbReference>
<sequence>MNHPQLDTWIELGNELKSISEETLEDLAFRAGQRNPWFTKGSVEKAINGIATLLKEENLKSWVQNYPDIPVDLPKKIGVVMAGNIPGVGFHDLLSILLSGHIAKVKYSSQDQVIINFILNKLFNLNPQLSDKVEIVDKLKDFDAVIATGSDNTGRYFDYYFGKYPNIIRRNRTSAAILTGEESDKELKKLGEDIFTYFGLGCRNVSLILVPEGYDFKKFFEAIEDFNSVINHHKYNNNYDYNKSIYLVNKEDHLDNGFLLLKKTDNQIVSPISVVYYKEYKNKEELHNYLESANDKIQCIVGQDDKFIGFGEAQNPKPWDYADNIDTLHFLSNLQ</sequence>
<dbReference type="EMBL" id="CP028923">
    <property type="protein sequence ID" value="QCK14831.1"/>
    <property type="molecule type" value="Genomic_DNA"/>
</dbReference>
<keyword evidence="1" id="KW-0521">NADP</keyword>
<evidence type="ECO:0000313" key="3">
    <source>
        <dbReference type="Proteomes" id="UP000298616"/>
    </source>
</evidence>
<proteinExistence type="predicted"/>
<dbReference type="Proteomes" id="UP000298616">
    <property type="component" value="Chromosome"/>
</dbReference>
<dbReference type="OrthoDB" id="1522941at2"/>
<accession>A0A4D7JGV7</accession>
<reference evidence="2 3" key="1">
    <citation type="submission" date="2018-04" db="EMBL/GenBank/DDBJ databases">
        <title>Complete genome uncultured novel isolate.</title>
        <authorList>
            <person name="Merlino G."/>
        </authorList>
    </citation>
    <scope>NUCLEOTIDE SEQUENCE [LARGE SCALE GENOMIC DNA]</scope>
    <source>
        <strain evidence="3">R1DC9</strain>
    </source>
</reference>
<dbReference type="RefSeq" id="WP_137090419.1">
    <property type="nucleotide sequence ID" value="NZ_CP028923.1"/>
</dbReference>